<feature type="region of interest" description="Disordered" evidence="2">
    <location>
        <begin position="148"/>
        <end position="214"/>
    </location>
</feature>
<feature type="compositionally biased region" description="Polar residues" evidence="2">
    <location>
        <begin position="250"/>
        <end position="278"/>
    </location>
</feature>
<feature type="coiled-coil region" evidence="1">
    <location>
        <begin position="93"/>
        <end position="127"/>
    </location>
</feature>
<organism evidence="3 4">
    <name type="scientific">Panaeolus cyanescens</name>
    <dbReference type="NCBI Taxonomy" id="181874"/>
    <lineage>
        <taxon>Eukaryota</taxon>
        <taxon>Fungi</taxon>
        <taxon>Dikarya</taxon>
        <taxon>Basidiomycota</taxon>
        <taxon>Agaricomycotina</taxon>
        <taxon>Agaricomycetes</taxon>
        <taxon>Agaricomycetidae</taxon>
        <taxon>Agaricales</taxon>
        <taxon>Agaricineae</taxon>
        <taxon>Galeropsidaceae</taxon>
        <taxon>Panaeolus</taxon>
    </lineage>
</organism>
<dbReference type="OrthoDB" id="3269067at2759"/>
<name>A0A409W1C5_9AGAR</name>
<dbReference type="InParanoid" id="A0A409W1C5"/>
<evidence type="ECO:0000313" key="4">
    <source>
        <dbReference type="Proteomes" id="UP000284842"/>
    </source>
</evidence>
<feature type="compositionally biased region" description="Basic and acidic residues" evidence="2">
    <location>
        <begin position="389"/>
        <end position="402"/>
    </location>
</feature>
<dbReference type="AlphaFoldDB" id="A0A409W1C5"/>
<evidence type="ECO:0000256" key="1">
    <source>
        <dbReference type="SAM" id="Coils"/>
    </source>
</evidence>
<reference evidence="3 4" key="1">
    <citation type="journal article" date="2018" name="Evol. Lett.">
        <title>Horizontal gene cluster transfer increased hallucinogenic mushroom diversity.</title>
        <authorList>
            <person name="Reynolds H.T."/>
            <person name="Vijayakumar V."/>
            <person name="Gluck-Thaler E."/>
            <person name="Korotkin H.B."/>
            <person name="Matheny P.B."/>
            <person name="Slot J.C."/>
        </authorList>
    </citation>
    <scope>NUCLEOTIDE SEQUENCE [LARGE SCALE GENOMIC DNA]</scope>
    <source>
        <strain evidence="3 4">2629</strain>
    </source>
</reference>
<feature type="compositionally biased region" description="Basic and acidic residues" evidence="2">
    <location>
        <begin position="196"/>
        <end position="214"/>
    </location>
</feature>
<comment type="caution">
    <text evidence="3">The sequence shown here is derived from an EMBL/GenBank/DDBJ whole genome shotgun (WGS) entry which is preliminary data.</text>
</comment>
<dbReference type="EMBL" id="NHTK01005876">
    <property type="protein sequence ID" value="PPQ72307.1"/>
    <property type="molecule type" value="Genomic_DNA"/>
</dbReference>
<dbReference type="Proteomes" id="UP000284842">
    <property type="component" value="Unassembled WGS sequence"/>
</dbReference>
<feature type="compositionally biased region" description="Low complexity" evidence="2">
    <location>
        <begin position="167"/>
        <end position="184"/>
    </location>
</feature>
<gene>
    <name evidence="3" type="ORF">CVT24_004584</name>
</gene>
<sequence length="416" mass="47043">MASIMNPSSMLADSLAEFSRAAHKAFAELESQSRLEVTRALAETRSALSARDKALDDLHKGMLEVQSWKQESAASKSALIQAELTISHQTETIASHADTITQLKRELAQWKDQARNWQEHFLRVEQERCAISSKLEEVMSERLQYALPSPHSSNTFTPAKRRYTQVTKSTPSTTSKLPLGTPLTHQFSSSKSSNRIHHEGDLSSPQDHSHKPAREAIPPNYAEVQYVDSEQPAREPPRHAASEKSKKNHASQSHRVAQQSQPTASSSNGAHPSRSSTVIRRVQAVINVKREESEDEQAEFSAQSRSSQLKEESTTRASASAVTPAPRHDEQQQPKLRRRREDASPSPHYEEEDEAPAKRGRLRQRSQINYEESDYEEDEDEDELMMGAEDNHEEVYGMRQVEKQPLSQKRRRINGR</sequence>
<keyword evidence="4" id="KW-1185">Reference proteome</keyword>
<protein>
    <submittedName>
        <fullName evidence="3">Uncharacterized protein</fullName>
    </submittedName>
</protein>
<accession>A0A409W1C5</accession>
<feature type="region of interest" description="Disordered" evidence="2">
    <location>
        <begin position="229"/>
        <end position="416"/>
    </location>
</feature>
<keyword evidence="1" id="KW-0175">Coiled coil</keyword>
<feature type="compositionally biased region" description="Basic and acidic residues" evidence="2">
    <location>
        <begin position="231"/>
        <end position="245"/>
    </location>
</feature>
<proteinExistence type="predicted"/>
<evidence type="ECO:0000313" key="3">
    <source>
        <dbReference type="EMBL" id="PPQ72307.1"/>
    </source>
</evidence>
<feature type="compositionally biased region" description="Acidic residues" evidence="2">
    <location>
        <begin position="371"/>
        <end position="384"/>
    </location>
</feature>
<evidence type="ECO:0000256" key="2">
    <source>
        <dbReference type="SAM" id="MobiDB-lite"/>
    </source>
</evidence>